<evidence type="ECO:0000256" key="1">
    <source>
        <dbReference type="SAM" id="MobiDB-lite"/>
    </source>
</evidence>
<feature type="compositionally biased region" description="Basic and acidic residues" evidence="1">
    <location>
        <begin position="43"/>
        <end position="63"/>
    </location>
</feature>
<evidence type="ECO:0000313" key="2">
    <source>
        <dbReference type="Proteomes" id="UP000887575"/>
    </source>
</evidence>
<dbReference type="AlphaFoldDB" id="A0AAF3E913"/>
<feature type="region of interest" description="Disordered" evidence="1">
    <location>
        <begin position="200"/>
        <end position="253"/>
    </location>
</feature>
<proteinExistence type="predicted"/>
<name>A0AAF3E913_9BILA</name>
<feature type="compositionally biased region" description="Polar residues" evidence="1">
    <location>
        <begin position="202"/>
        <end position="213"/>
    </location>
</feature>
<dbReference type="Proteomes" id="UP000887575">
    <property type="component" value="Unassembled WGS sequence"/>
</dbReference>
<sequence>MSAEVTSANVVEQHLEARNDEDSRSPCTSRFEDNLALWVEITEQSKKREDERIARIREKERQETANLHKRYIEERQKKEQEKSQQQSSNRSISNSHGPPAAKQPRTSDDNPNTDWRQPVRSMGASNMTMMDSRFDTFAKVPAQQMPQTSQCVQAPSTSAMFGGFYSSGEYSGMIAPADQQFNYAPPQNVAVRLGQRIPSYATPPSMNGSANCETPSSSTSTPMRTPSTATPQQQAATPPALEALPSSSSSAEEQFETNIIQNIGTLPQLDGNLFDQEVIDQTQLAKKAPTTSSFTNNIEPIVNQPVVMQMPACQFPMEPMPTFAHFSQIPGPSYPHVYPAEFMAQHQMFIQHSYPKRVYPPGFAPMSQQQQMFLQQQQMSHQMQMNHQNGYAMGVMSAHPSATVPLPNASQPPNGVYPEMPYGGYPHFQ</sequence>
<dbReference type="WBParaSite" id="MBELARI_LOCUS10400.1">
    <property type="protein sequence ID" value="MBELARI_LOCUS10400.1"/>
    <property type="gene ID" value="MBELARI_LOCUS10400"/>
</dbReference>
<feature type="compositionally biased region" description="Basic and acidic residues" evidence="1">
    <location>
        <begin position="13"/>
        <end position="24"/>
    </location>
</feature>
<organism evidence="2 3">
    <name type="scientific">Mesorhabditis belari</name>
    <dbReference type="NCBI Taxonomy" id="2138241"/>
    <lineage>
        <taxon>Eukaryota</taxon>
        <taxon>Metazoa</taxon>
        <taxon>Ecdysozoa</taxon>
        <taxon>Nematoda</taxon>
        <taxon>Chromadorea</taxon>
        <taxon>Rhabditida</taxon>
        <taxon>Rhabditina</taxon>
        <taxon>Rhabditomorpha</taxon>
        <taxon>Rhabditoidea</taxon>
        <taxon>Rhabditidae</taxon>
        <taxon>Mesorhabditinae</taxon>
        <taxon>Mesorhabditis</taxon>
    </lineage>
</organism>
<protein>
    <submittedName>
        <fullName evidence="3">Uncharacterized protein</fullName>
    </submittedName>
</protein>
<feature type="region of interest" description="Disordered" evidence="1">
    <location>
        <begin position="1"/>
        <end position="124"/>
    </location>
</feature>
<feature type="compositionally biased region" description="Low complexity" evidence="1">
    <location>
        <begin position="83"/>
        <end position="95"/>
    </location>
</feature>
<keyword evidence="2" id="KW-1185">Reference proteome</keyword>
<reference evidence="3" key="1">
    <citation type="submission" date="2024-02" db="UniProtKB">
        <authorList>
            <consortium name="WormBaseParasite"/>
        </authorList>
    </citation>
    <scope>IDENTIFICATION</scope>
</reference>
<evidence type="ECO:0000313" key="3">
    <source>
        <dbReference type="WBParaSite" id="MBELARI_LOCUS10400.1"/>
    </source>
</evidence>
<feature type="compositionally biased region" description="Basic and acidic residues" evidence="1">
    <location>
        <begin position="70"/>
        <end position="82"/>
    </location>
</feature>
<feature type="compositionally biased region" description="Low complexity" evidence="1">
    <location>
        <begin position="214"/>
        <end position="252"/>
    </location>
</feature>
<feature type="compositionally biased region" description="Polar residues" evidence="1">
    <location>
        <begin position="1"/>
        <end position="10"/>
    </location>
</feature>
<accession>A0AAF3E913</accession>